<reference evidence="1 2" key="1">
    <citation type="submission" date="2020-10" db="EMBL/GenBank/DDBJ databases">
        <title>Plant Genome Project.</title>
        <authorList>
            <person name="Zhang R.-G."/>
        </authorList>
    </citation>
    <scope>NUCLEOTIDE SEQUENCE [LARGE SCALE GENOMIC DNA]</scope>
    <source>
        <strain evidence="1">FAFU-HL-1</strain>
        <tissue evidence="1">Leaf</tissue>
    </source>
</reference>
<dbReference type="Proteomes" id="UP000657918">
    <property type="component" value="Unassembled WGS sequence"/>
</dbReference>
<protein>
    <submittedName>
        <fullName evidence="1">Uncharacterized protein</fullName>
    </submittedName>
</protein>
<gene>
    <name evidence="1" type="ORF">SADUNF_Sadunf03G0032700</name>
</gene>
<accession>A0A835KCU5</accession>
<organism evidence="1 2">
    <name type="scientific">Salix dunnii</name>
    <dbReference type="NCBI Taxonomy" id="1413687"/>
    <lineage>
        <taxon>Eukaryota</taxon>
        <taxon>Viridiplantae</taxon>
        <taxon>Streptophyta</taxon>
        <taxon>Embryophyta</taxon>
        <taxon>Tracheophyta</taxon>
        <taxon>Spermatophyta</taxon>
        <taxon>Magnoliopsida</taxon>
        <taxon>eudicotyledons</taxon>
        <taxon>Gunneridae</taxon>
        <taxon>Pentapetalae</taxon>
        <taxon>rosids</taxon>
        <taxon>fabids</taxon>
        <taxon>Malpighiales</taxon>
        <taxon>Salicaceae</taxon>
        <taxon>Saliceae</taxon>
        <taxon>Salix</taxon>
    </lineage>
</organism>
<evidence type="ECO:0000313" key="1">
    <source>
        <dbReference type="EMBL" id="KAF9685225.1"/>
    </source>
</evidence>
<proteinExistence type="predicted"/>
<dbReference type="AlphaFoldDB" id="A0A835KCU5"/>
<sequence length="61" mass="7260">MGYNTLFHSKNSTYPKLIWMFLRKFIEFEYETLSDNLVISNGGLRIFEVKTICIIGDFIYK</sequence>
<comment type="caution">
    <text evidence="1">The sequence shown here is derived from an EMBL/GenBank/DDBJ whole genome shotgun (WGS) entry which is preliminary data.</text>
</comment>
<keyword evidence="2" id="KW-1185">Reference proteome</keyword>
<dbReference type="EMBL" id="JADGMS010000003">
    <property type="protein sequence ID" value="KAF9685225.1"/>
    <property type="molecule type" value="Genomic_DNA"/>
</dbReference>
<name>A0A835KCU5_9ROSI</name>
<evidence type="ECO:0000313" key="2">
    <source>
        <dbReference type="Proteomes" id="UP000657918"/>
    </source>
</evidence>